<keyword evidence="2" id="KW-1185">Reference proteome</keyword>
<evidence type="ECO:0000313" key="2">
    <source>
        <dbReference type="Proteomes" id="UP000242818"/>
    </source>
</evidence>
<protein>
    <submittedName>
        <fullName evidence="1">Uncharacterized protein</fullName>
    </submittedName>
</protein>
<name>A0A1C4EWJ5_9BACT</name>
<dbReference type="STRING" id="1335309.GA0116948_11074"/>
<evidence type="ECO:0000313" key="1">
    <source>
        <dbReference type="EMBL" id="SCC48079.1"/>
    </source>
</evidence>
<proteinExistence type="predicted"/>
<accession>A0A1C4EWJ5</accession>
<organism evidence="1 2">
    <name type="scientific">Chitinophaga costaii</name>
    <dbReference type="NCBI Taxonomy" id="1335309"/>
    <lineage>
        <taxon>Bacteria</taxon>
        <taxon>Pseudomonadati</taxon>
        <taxon>Bacteroidota</taxon>
        <taxon>Chitinophagia</taxon>
        <taxon>Chitinophagales</taxon>
        <taxon>Chitinophagaceae</taxon>
        <taxon>Chitinophaga</taxon>
    </lineage>
</organism>
<gene>
    <name evidence="1" type="ORF">GA0116948_11074</name>
</gene>
<sequence>MIRKRKDDEKHSCTQYAPFLTVLLNCSLRCGVVLLLTDGPSVRRQPCHSASPVYLSIFFRLTNKTKIRRVLRVQGPLRFFEKFFLVLRREKIFQKSLALSKAPSCEGFIVSRRKNIFFKGMVGPGDKEKAKPCRCIYNAD</sequence>
<dbReference type="EMBL" id="FMAR01000010">
    <property type="protein sequence ID" value="SCC48079.1"/>
    <property type="molecule type" value="Genomic_DNA"/>
</dbReference>
<dbReference type="AlphaFoldDB" id="A0A1C4EWJ5"/>
<dbReference type="Proteomes" id="UP000242818">
    <property type="component" value="Unassembled WGS sequence"/>
</dbReference>
<reference evidence="1 2" key="1">
    <citation type="submission" date="2016-08" db="EMBL/GenBank/DDBJ databases">
        <authorList>
            <person name="Seilhamer J.J."/>
        </authorList>
    </citation>
    <scope>NUCLEOTIDE SEQUENCE [LARGE SCALE GENOMIC DNA]</scope>
    <source>
        <strain evidence="1 2">A37T2</strain>
    </source>
</reference>